<gene>
    <name evidence="1" type="ORF">VTL71DRAFT_2319</name>
</gene>
<sequence length="95" mass="10334">MQYNSAKEVNCRVSLVVYCKDNVLGMELAGQLQANRDEMTASTTVTCCATTFTDATQPESRIQNPGSTAAREWDVVRVGEALGLYHQSIDSSDGK</sequence>
<proteinExistence type="predicted"/>
<organism evidence="1 2">
    <name type="scientific">Oculimacula yallundae</name>
    <dbReference type="NCBI Taxonomy" id="86028"/>
    <lineage>
        <taxon>Eukaryota</taxon>
        <taxon>Fungi</taxon>
        <taxon>Dikarya</taxon>
        <taxon>Ascomycota</taxon>
        <taxon>Pezizomycotina</taxon>
        <taxon>Leotiomycetes</taxon>
        <taxon>Helotiales</taxon>
        <taxon>Ploettnerulaceae</taxon>
        <taxon>Oculimacula</taxon>
    </lineage>
</organism>
<name>A0ABR4CAT7_9HELO</name>
<evidence type="ECO:0000313" key="1">
    <source>
        <dbReference type="EMBL" id="KAL2066248.1"/>
    </source>
</evidence>
<protein>
    <submittedName>
        <fullName evidence="1">Uncharacterized protein</fullName>
    </submittedName>
</protein>
<comment type="caution">
    <text evidence="1">The sequence shown here is derived from an EMBL/GenBank/DDBJ whole genome shotgun (WGS) entry which is preliminary data.</text>
</comment>
<evidence type="ECO:0000313" key="2">
    <source>
        <dbReference type="Proteomes" id="UP001595075"/>
    </source>
</evidence>
<keyword evidence="2" id="KW-1185">Reference proteome</keyword>
<dbReference type="Proteomes" id="UP001595075">
    <property type="component" value="Unassembled WGS sequence"/>
</dbReference>
<reference evidence="1 2" key="1">
    <citation type="journal article" date="2024" name="Commun. Biol.">
        <title>Comparative genomic analysis of thermophilic fungi reveals convergent evolutionary adaptations and gene losses.</title>
        <authorList>
            <person name="Steindorff A.S."/>
            <person name="Aguilar-Pontes M.V."/>
            <person name="Robinson A.J."/>
            <person name="Andreopoulos B."/>
            <person name="LaButti K."/>
            <person name="Kuo A."/>
            <person name="Mondo S."/>
            <person name="Riley R."/>
            <person name="Otillar R."/>
            <person name="Haridas S."/>
            <person name="Lipzen A."/>
            <person name="Grimwood J."/>
            <person name="Schmutz J."/>
            <person name="Clum A."/>
            <person name="Reid I.D."/>
            <person name="Moisan M.C."/>
            <person name="Butler G."/>
            <person name="Nguyen T.T.M."/>
            <person name="Dewar K."/>
            <person name="Conant G."/>
            <person name="Drula E."/>
            <person name="Henrissat B."/>
            <person name="Hansel C."/>
            <person name="Singer S."/>
            <person name="Hutchinson M.I."/>
            <person name="de Vries R.P."/>
            <person name="Natvig D.O."/>
            <person name="Powell A.J."/>
            <person name="Tsang A."/>
            <person name="Grigoriev I.V."/>
        </authorList>
    </citation>
    <scope>NUCLEOTIDE SEQUENCE [LARGE SCALE GENOMIC DNA]</scope>
    <source>
        <strain evidence="1 2">CBS 494.80</strain>
    </source>
</reference>
<accession>A0ABR4CAT7</accession>
<dbReference type="EMBL" id="JAZHXI010000011">
    <property type="protein sequence ID" value="KAL2066248.1"/>
    <property type="molecule type" value="Genomic_DNA"/>
</dbReference>